<dbReference type="Proteomes" id="UP000279236">
    <property type="component" value="Unassembled WGS sequence"/>
</dbReference>
<reference evidence="1 2" key="1">
    <citation type="submission" date="2018-11" db="EMBL/GenBank/DDBJ databases">
        <title>Genome sequence of Apiotrichum porosum DSM 27194.</title>
        <authorList>
            <person name="Aliyu H."/>
            <person name="Gorte O."/>
            <person name="Ochsenreither K."/>
        </authorList>
    </citation>
    <scope>NUCLEOTIDE SEQUENCE [LARGE SCALE GENOMIC DNA]</scope>
    <source>
        <strain evidence="1 2">DSM 27194</strain>
    </source>
</reference>
<dbReference type="GeneID" id="39588873"/>
<dbReference type="AlphaFoldDB" id="A0A427Y4V4"/>
<keyword evidence="2" id="KW-1185">Reference proteome</keyword>
<protein>
    <submittedName>
        <fullName evidence="1">Uncharacterized protein</fullName>
    </submittedName>
</protein>
<gene>
    <name evidence="1" type="ORF">EHS24_004330</name>
</gene>
<name>A0A427Y4V4_9TREE</name>
<accession>A0A427Y4V4</accession>
<organism evidence="1 2">
    <name type="scientific">Apiotrichum porosum</name>
    <dbReference type="NCBI Taxonomy" id="105984"/>
    <lineage>
        <taxon>Eukaryota</taxon>
        <taxon>Fungi</taxon>
        <taxon>Dikarya</taxon>
        <taxon>Basidiomycota</taxon>
        <taxon>Agaricomycotina</taxon>
        <taxon>Tremellomycetes</taxon>
        <taxon>Trichosporonales</taxon>
        <taxon>Trichosporonaceae</taxon>
        <taxon>Apiotrichum</taxon>
    </lineage>
</organism>
<dbReference type="EMBL" id="RSCE01000002">
    <property type="protein sequence ID" value="RSH86107.1"/>
    <property type="molecule type" value="Genomic_DNA"/>
</dbReference>
<dbReference type="RefSeq" id="XP_028478892.1">
    <property type="nucleotide sequence ID" value="XM_028619920.1"/>
</dbReference>
<sequence length="159" mass="18582">MPIFNYAYTATEVFIVFQRRGPEIRQPPPRRRPTLHLLVDDDVPNYPDIFRTLESIAQCLVHKPERKVTFVNLGVLNPKYFLLHEKAEQADLQREVLETFQGCIHHRFRTIQGITYLGPLTSQERTDLAMKNLAFLTWDEYRATLSATEFEIETDESAD</sequence>
<comment type="caution">
    <text evidence="1">The sequence shown here is derived from an EMBL/GenBank/DDBJ whole genome shotgun (WGS) entry which is preliminary data.</text>
</comment>
<evidence type="ECO:0000313" key="1">
    <source>
        <dbReference type="EMBL" id="RSH86107.1"/>
    </source>
</evidence>
<evidence type="ECO:0000313" key="2">
    <source>
        <dbReference type="Proteomes" id="UP000279236"/>
    </source>
</evidence>
<proteinExistence type="predicted"/>